<dbReference type="PANTHER" id="PTHR38033">
    <property type="entry name" value="MEMBRANE PROTEIN-RELATED"/>
    <property type="match status" value="1"/>
</dbReference>
<dbReference type="Gene3D" id="1.25.40.590">
    <property type="entry name" value="Type IV / VI secretion system, DotU"/>
    <property type="match status" value="1"/>
</dbReference>
<dbReference type="EMBL" id="FZOC01000003">
    <property type="protein sequence ID" value="SNR89640.1"/>
    <property type="molecule type" value="Genomic_DNA"/>
</dbReference>
<feature type="transmembrane region" description="Helical" evidence="1">
    <location>
        <begin position="203"/>
        <end position="229"/>
    </location>
</feature>
<keyword evidence="1" id="KW-0812">Transmembrane</keyword>
<keyword evidence="1" id="KW-1133">Transmembrane helix</keyword>
<reference evidence="3 4" key="1">
    <citation type="submission" date="2017-06" db="EMBL/GenBank/DDBJ databases">
        <authorList>
            <person name="Kim H.J."/>
            <person name="Triplett B.A."/>
        </authorList>
    </citation>
    <scope>NUCLEOTIDE SEQUENCE [LARGE SCALE GENOMIC DNA]</scope>
    <source>
        <strain evidence="3 4">DSM 13116</strain>
    </source>
</reference>
<evidence type="ECO:0000256" key="1">
    <source>
        <dbReference type="SAM" id="Phobius"/>
    </source>
</evidence>
<feature type="domain" description="Type IV / VI secretion system DotU" evidence="2">
    <location>
        <begin position="5"/>
        <end position="111"/>
    </location>
</feature>
<protein>
    <submittedName>
        <fullName evidence="3">Type VI secretion system protein ImpK</fullName>
    </submittedName>
</protein>
<dbReference type="Proteomes" id="UP000198324">
    <property type="component" value="Unassembled WGS sequence"/>
</dbReference>
<accession>A0A239A251</accession>
<feature type="domain" description="Type IV / VI secretion system DotU" evidence="2">
    <location>
        <begin position="128"/>
        <end position="220"/>
    </location>
</feature>
<evidence type="ECO:0000313" key="4">
    <source>
        <dbReference type="Proteomes" id="UP000198324"/>
    </source>
</evidence>
<dbReference type="PANTHER" id="PTHR38033:SF1">
    <property type="entry name" value="DOTU FAMILY TYPE IV_VI SECRETION SYSTEM PROTEIN"/>
    <property type="match status" value="1"/>
</dbReference>
<dbReference type="Pfam" id="PF09850">
    <property type="entry name" value="DotU"/>
    <property type="match status" value="2"/>
</dbReference>
<proteinExistence type="predicted"/>
<gene>
    <name evidence="3" type="ORF">SAMN04488503_1774</name>
</gene>
<sequence>MALVDRFLPPAAFAALLAREPQLADVPFATARADMDRLLDQAVAASRAQRAEDVEDALFAVCAFADEAVLSSQWPGRHEWLKKSLQRERFGTVNAGEEFYERLAALKARVQAGQGAQGALFEEEDATGRVRGVLEIYAACLTMGFTGRYYGQGGREELSSLTRESLDRLLVRGPDLDGRLFPEAYARRGAAEPPRRLVPALKLLALLGVPLATAVYLHAAYASLLAAWARQWLGHLN</sequence>
<name>A0A239A251_9BACT</name>
<evidence type="ECO:0000259" key="2">
    <source>
        <dbReference type="Pfam" id="PF09850"/>
    </source>
</evidence>
<keyword evidence="4" id="KW-1185">Reference proteome</keyword>
<dbReference type="InterPro" id="IPR038522">
    <property type="entry name" value="T4/T6SS_DotU_sf"/>
</dbReference>
<organism evidence="3 4">
    <name type="scientific">Humidesulfovibrio mexicanus</name>
    <dbReference type="NCBI Taxonomy" id="147047"/>
    <lineage>
        <taxon>Bacteria</taxon>
        <taxon>Pseudomonadati</taxon>
        <taxon>Thermodesulfobacteriota</taxon>
        <taxon>Desulfovibrionia</taxon>
        <taxon>Desulfovibrionales</taxon>
        <taxon>Desulfovibrionaceae</taxon>
        <taxon>Humidesulfovibrio</taxon>
    </lineage>
</organism>
<dbReference type="OrthoDB" id="345640at2"/>
<dbReference type="AlphaFoldDB" id="A0A239A251"/>
<dbReference type="InterPro" id="IPR017732">
    <property type="entry name" value="T4/T6SS_DotU"/>
</dbReference>
<keyword evidence="1" id="KW-0472">Membrane</keyword>
<evidence type="ECO:0000313" key="3">
    <source>
        <dbReference type="EMBL" id="SNR89640.1"/>
    </source>
</evidence>
<dbReference type="NCBIfam" id="TIGR03349">
    <property type="entry name" value="IV_VI_DotU"/>
    <property type="match status" value="1"/>
</dbReference>
<dbReference type="RefSeq" id="WP_089273840.1">
    <property type="nucleotide sequence ID" value="NZ_FZOC01000003.1"/>
</dbReference>